<protein>
    <submittedName>
        <fullName evidence="2">Uncharacterized protein</fullName>
    </submittedName>
</protein>
<organism evidence="2 3">
    <name type="scientific">Knipowitschia caucasica</name>
    <name type="common">Caucasian dwarf goby</name>
    <name type="synonym">Pomatoschistus caucasicus</name>
    <dbReference type="NCBI Taxonomy" id="637954"/>
    <lineage>
        <taxon>Eukaryota</taxon>
        <taxon>Metazoa</taxon>
        <taxon>Chordata</taxon>
        <taxon>Craniata</taxon>
        <taxon>Vertebrata</taxon>
        <taxon>Euteleostomi</taxon>
        <taxon>Actinopterygii</taxon>
        <taxon>Neopterygii</taxon>
        <taxon>Teleostei</taxon>
        <taxon>Neoteleostei</taxon>
        <taxon>Acanthomorphata</taxon>
        <taxon>Gobiaria</taxon>
        <taxon>Gobiiformes</taxon>
        <taxon>Gobioidei</taxon>
        <taxon>Gobiidae</taxon>
        <taxon>Gobiinae</taxon>
        <taxon>Knipowitschia</taxon>
    </lineage>
</organism>
<gene>
    <name evidence="2" type="ORF">KC01_LOCUS9912</name>
</gene>
<accession>A0AAV2JR80</accession>
<dbReference type="AlphaFoldDB" id="A0AAV2JR80"/>
<sequence length="203" mass="20740">MDGAKMSWGRNNFASGGVGVGGGGGGGVGGVGGVGGGGLSSDRGMQEMMTPRTMTSIAPSKGLSNEPGQNSCFLNSALQVSGGAGQLQCRQHRNSPTSEWTAIDPDLYAAYPPLPKPPSDSCLASTLPRRPSSSACAQPYSSPMPQSTADTVPPLNSPRTISRHGPPPLRYQPQPTPANTDTSSWYPTPATQTPAADSTPVNT</sequence>
<feature type="compositionally biased region" description="Polar residues" evidence="1">
    <location>
        <begin position="178"/>
        <end position="203"/>
    </location>
</feature>
<feature type="compositionally biased region" description="Polar residues" evidence="1">
    <location>
        <begin position="52"/>
        <end position="72"/>
    </location>
</feature>
<feature type="compositionally biased region" description="Polar residues" evidence="1">
    <location>
        <begin position="131"/>
        <end position="150"/>
    </location>
</feature>
<feature type="compositionally biased region" description="Gly residues" evidence="1">
    <location>
        <begin position="16"/>
        <end position="39"/>
    </location>
</feature>
<feature type="region of interest" description="Disordered" evidence="1">
    <location>
        <begin position="1"/>
        <end position="72"/>
    </location>
</feature>
<keyword evidence="3" id="KW-1185">Reference proteome</keyword>
<feature type="region of interest" description="Disordered" evidence="1">
    <location>
        <begin position="107"/>
        <end position="203"/>
    </location>
</feature>
<dbReference type="EMBL" id="OZ035835">
    <property type="protein sequence ID" value="CAL1578801.1"/>
    <property type="molecule type" value="Genomic_DNA"/>
</dbReference>
<reference evidence="2 3" key="1">
    <citation type="submission" date="2024-04" db="EMBL/GenBank/DDBJ databases">
        <authorList>
            <person name="Waldvogel A.-M."/>
            <person name="Schoenle A."/>
        </authorList>
    </citation>
    <scope>NUCLEOTIDE SEQUENCE [LARGE SCALE GENOMIC DNA]</scope>
</reference>
<feature type="compositionally biased region" description="Pro residues" evidence="1">
    <location>
        <begin position="165"/>
        <end position="176"/>
    </location>
</feature>
<evidence type="ECO:0000256" key="1">
    <source>
        <dbReference type="SAM" id="MobiDB-lite"/>
    </source>
</evidence>
<name>A0AAV2JR80_KNICA</name>
<evidence type="ECO:0000313" key="2">
    <source>
        <dbReference type="EMBL" id="CAL1578801.1"/>
    </source>
</evidence>
<evidence type="ECO:0000313" key="3">
    <source>
        <dbReference type="Proteomes" id="UP001497482"/>
    </source>
</evidence>
<dbReference type="Proteomes" id="UP001497482">
    <property type="component" value="Chromosome 13"/>
</dbReference>
<proteinExistence type="predicted"/>